<gene>
    <name evidence="3" type="ORF">CGOC_LOCUS102</name>
</gene>
<keyword evidence="4" id="KW-1185">Reference proteome</keyword>
<name>A0A3P6QDN3_CYLGO</name>
<dbReference type="Proteomes" id="UP000271889">
    <property type="component" value="Unassembled WGS sequence"/>
</dbReference>
<protein>
    <recommendedName>
        <fullName evidence="2">Fork-head domain-containing protein</fullName>
    </recommendedName>
</protein>
<evidence type="ECO:0000256" key="1">
    <source>
        <dbReference type="ARBA" id="ARBA00023125"/>
    </source>
</evidence>
<keyword evidence="1" id="KW-0238">DNA-binding</keyword>
<evidence type="ECO:0000259" key="2">
    <source>
        <dbReference type="SMART" id="SM00339"/>
    </source>
</evidence>
<dbReference type="InterPro" id="IPR036390">
    <property type="entry name" value="WH_DNA-bd_sf"/>
</dbReference>
<dbReference type="OrthoDB" id="5859226at2759"/>
<feature type="domain" description="Fork-head" evidence="2">
    <location>
        <begin position="109"/>
        <end position="225"/>
    </location>
</feature>
<accession>A0A3P6QDN3</accession>
<dbReference type="SMART" id="SM00339">
    <property type="entry name" value="FH"/>
    <property type="match status" value="1"/>
</dbReference>
<dbReference type="GO" id="GO:0003700">
    <property type="term" value="F:DNA-binding transcription factor activity"/>
    <property type="evidence" value="ECO:0007669"/>
    <property type="project" value="InterPro"/>
</dbReference>
<organism evidence="3 4">
    <name type="scientific">Cylicostephanus goldi</name>
    <name type="common">Nematode worm</name>
    <dbReference type="NCBI Taxonomy" id="71465"/>
    <lineage>
        <taxon>Eukaryota</taxon>
        <taxon>Metazoa</taxon>
        <taxon>Ecdysozoa</taxon>
        <taxon>Nematoda</taxon>
        <taxon>Chromadorea</taxon>
        <taxon>Rhabditida</taxon>
        <taxon>Rhabditina</taxon>
        <taxon>Rhabditomorpha</taxon>
        <taxon>Strongyloidea</taxon>
        <taxon>Strongylidae</taxon>
        <taxon>Cylicostephanus</taxon>
    </lineage>
</organism>
<dbReference type="SUPFAM" id="SSF46785">
    <property type="entry name" value="Winged helix' DNA-binding domain"/>
    <property type="match status" value="1"/>
</dbReference>
<sequence length="404" mass="45877">MFFQIFNCFCLKKNACHQMVLFAELHDDLDSFANSPLSQFGLESDSSSPSSFCSLDLDYDSRENTLSVFPYDDHPSPLLGMPDPIMPALAMNDSLASTAPIRRPMLVRKRMHECSMVCWLFRTLLTSEYRALPLNAIFEIFEDTNPSSAHGRHWRQSIRHCLMSSAVFVRVLTPNASLQFLSRDKIKHTGNIHLSPRKDFLVMNEAGSWWTVHPDCEAACADEVFRPGVAHRCPPNGGGAVRMKTYQVDDTSEIIYRDTTRGKWTNERIYARRRLPLERPKKNAIPLKPSSITLYPSKVSSYTTNAQSRLRSAQVNPQRGDHFVIDHEEELLICNNELICGSAFQEELLPLDPSLLQEKNVLKEIIAFTILFSNECFLGYGKRTIKLRDPSDFFPDSAAASIFS</sequence>
<dbReference type="InterPro" id="IPR001766">
    <property type="entry name" value="Fork_head_dom"/>
</dbReference>
<dbReference type="Gene3D" id="1.10.10.10">
    <property type="entry name" value="Winged helix-like DNA-binding domain superfamily/Winged helix DNA-binding domain"/>
    <property type="match status" value="1"/>
</dbReference>
<proteinExistence type="predicted"/>
<dbReference type="InterPro" id="IPR036388">
    <property type="entry name" value="WH-like_DNA-bd_sf"/>
</dbReference>
<evidence type="ECO:0000313" key="4">
    <source>
        <dbReference type="Proteomes" id="UP000271889"/>
    </source>
</evidence>
<dbReference type="AlphaFoldDB" id="A0A3P6QDN3"/>
<dbReference type="GO" id="GO:0043565">
    <property type="term" value="F:sequence-specific DNA binding"/>
    <property type="evidence" value="ECO:0007669"/>
    <property type="project" value="InterPro"/>
</dbReference>
<reference evidence="3 4" key="1">
    <citation type="submission" date="2018-11" db="EMBL/GenBank/DDBJ databases">
        <authorList>
            <consortium name="Pathogen Informatics"/>
        </authorList>
    </citation>
    <scope>NUCLEOTIDE SEQUENCE [LARGE SCALE GENOMIC DNA]</scope>
</reference>
<dbReference type="EMBL" id="UYRV01000097">
    <property type="protein sequence ID" value="VDK42040.1"/>
    <property type="molecule type" value="Genomic_DNA"/>
</dbReference>
<evidence type="ECO:0000313" key="3">
    <source>
        <dbReference type="EMBL" id="VDK42040.1"/>
    </source>
</evidence>